<dbReference type="AlphaFoldDB" id="A0A6P8QTZ0"/>
<feature type="transmembrane region" description="Helical" evidence="6">
    <location>
        <begin position="69"/>
        <end position="96"/>
    </location>
</feature>
<evidence type="ECO:0000256" key="5">
    <source>
        <dbReference type="PROSITE-ProRule" id="PRU00581"/>
    </source>
</evidence>
<dbReference type="PROSITE" id="PS51225">
    <property type="entry name" value="MARVEL"/>
    <property type="match status" value="1"/>
</dbReference>
<dbReference type="RefSeq" id="XP_033799375.1">
    <property type="nucleotide sequence ID" value="XM_033943484.1"/>
</dbReference>
<evidence type="ECO:0000256" key="3">
    <source>
        <dbReference type="ARBA" id="ARBA00022989"/>
    </source>
</evidence>
<evidence type="ECO:0000256" key="2">
    <source>
        <dbReference type="ARBA" id="ARBA00022692"/>
    </source>
</evidence>
<dbReference type="FunCoup" id="A0A6P8QTZ0">
    <property type="interactions" value="46"/>
</dbReference>
<keyword evidence="4 5" id="KW-0472">Membrane</keyword>
<evidence type="ECO:0000256" key="1">
    <source>
        <dbReference type="ARBA" id="ARBA00004141"/>
    </source>
</evidence>
<gene>
    <name evidence="9" type="primary">LOC117359976</name>
</gene>
<dbReference type="KEGG" id="gsh:117359976"/>
<dbReference type="InParanoid" id="A0A6P8QTZ0"/>
<accession>A0A6P8QTZ0</accession>
<organism evidence="8 9">
    <name type="scientific">Geotrypetes seraphini</name>
    <name type="common">Gaboon caecilian</name>
    <name type="synonym">Caecilia seraphini</name>
    <dbReference type="NCBI Taxonomy" id="260995"/>
    <lineage>
        <taxon>Eukaryota</taxon>
        <taxon>Metazoa</taxon>
        <taxon>Chordata</taxon>
        <taxon>Craniata</taxon>
        <taxon>Vertebrata</taxon>
        <taxon>Euteleostomi</taxon>
        <taxon>Amphibia</taxon>
        <taxon>Gymnophiona</taxon>
        <taxon>Geotrypetes</taxon>
    </lineage>
</organism>
<name>A0A6P8QTZ0_GEOSA</name>
<evidence type="ECO:0000259" key="7">
    <source>
        <dbReference type="PROSITE" id="PS51225"/>
    </source>
</evidence>
<feature type="transmembrane region" description="Helical" evidence="6">
    <location>
        <begin position="42"/>
        <end position="62"/>
    </location>
</feature>
<evidence type="ECO:0000256" key="4">
    <source>
        <dbReference type="ARBA" id="ARBA00023136"/>
    </source>
</evidence>
<comment type="subcellular location">
    <subcellularLocation>
        <location evidence="1">Membrane</location>
        <topology evidence="1">Multi-pass membrane protein</topology>
    </subcellularLocation>
</comment>
<dbReference type="InterPro" id="IPR008253">
    <property type="entry name" value="Marvel"/>
</dbReference>
<dbReference type="GeneID" id="117359976"/>
<protein>
    <submittedName>
        <fullName evidence="9">Chemokine-like factor isoform X1</fullName>
    </submittedName>
</protein>
<evidence type="ECO:0000256" key="6">
    <source>
        <dbReference type="SAM" id="Phobius"/>
    </source>
</evidence>
<dbReference type="PANTHER" id="PTHR22776">
    <property type="entry name" value="MARVEL-CONTAINING POTENTIAL LIPID RAFT-ASSOCIATED PROTEIN"/>
    <property type="match status" value="1"/>
</dbReference>
<keyword evidence="8" id="KW-1185">Reference proteome</keyword>
<dbReference type="PANTHER" id="PTHR22776:SF45">
    <property type="entry name" value="CHEMOKINE-LIKE FACTOR"/>
    <property type="match status" value="1"/>
</dbReference>
<dbReference type="OrthoDB" id="5976667at2759"/>
<feature type="transmembrane region" description="Helical" evidence="6">
    <location>
        <begin position="21"/>
        <end position="36"/>
    </location>
</feature>
<keyword evidence="3 6" id="KW-1133">Transmembrane helix</keyword>
<feature type="domain" description="MARVEL" evidence="7">
    <location>
        <begin position="12"/>
        <end position="129"/>
    </location>
</feature>
<dbReference type="Proteomes" id="UP000515159">
    <property type="component" value="Chromosome 4"/>
</dbReference>
<dbReference type="InterPro" id="IPR050578">
    <property type="entry name" value="MARVEL-CKLF_proteins"/>
</dbReference>
<evidence type="ECO:0000313" key="9">
    <source>
        <dbReference type="RefSeq" id="XP_033799375.1"/>
    </source>
</evidence>
<feature type="transmembrane region" description="Helical" evidence="6">
    <location>
        <begin position="108"/>
        <end position="128"/>
    </location>
</feature>
<dbReference type="GO" id="GO:0016020">
    <property type="term" value="C:membrane"/>
    <property type="evidence" value="ECO:0007669"/>
    <property type="project" value="UniProtKB-SubCell"/>
</dbReference>
<keyword evidence="2 5" id="KW-0812">Transmembrane</keyword>
<evidence type="ECO:0000313" key="8">
    <source>
        <dbReference type="Proteomes" id="UP000515159"/>
    </source>
</evidence>
<sequence length="144" mass="16356">MWNFMDSKFQYFLMYRSGRKLDVFSLLACGCFIFGSRNGMYIGVTGLEFFFTLCSMLIYLTGLDKKITFFYWILIDLLNTMLTTVFLFIVSIIAIISKMNLATTVGGAFGLTVVALCYLDMCLLGKVMKKKQPSSSRNQSPQSE</sequence>
<proteinExistence type="predicted"/>
<reference evidence="9" key="1">
    <citation type="submission" date="2025-08" db="UniProtKB">
        <authorList>
            <consortium name="RefSeq"/>
        </authorList>
    </citation>
    <scope>IDENTIFICATION</scope>
</reference>